<keyword evidence="3" id="KW-1185">Reference proteome</keyword>
<sequence>MNNSVTANEVTPATYRVVGFDRLRFVDDVTNAIPQDDTCRIVGLSFLADGVRVDGRLTVNIPDEGHRMKLDRQLRAIRGIVSVTQIN</sequence>
<reference evidence="2 3" key="1">
    <citation type="submission" date="2016-01" db="EMBL/GenBank/DDBJ databases">
        <authorList>
            <person name="Oliw E.H."/>
        </authorList>
    </citation>
    <scope>NUCLEOTIDE SEQUENCE [LARGE SCALE GENOMIC DNA]</scope>
    <source>
        <strain evidence="2 3">DY10</strain>
    </source>
</reference>
<dbReference type="Proteomes" id="UP000187941">
    <property type="component" value="Chromosome"/>
</dbReference>
<evidence type="ECO:0000313" key="3">
    <source>
        <dbReference type="Proteomes" id="UP000187941"/>
    </source>
</evidence>
<dbReference type="STRING" id="1178516.AWR27_05185"/>
<dbReference type="Gene3D" id="3.30.70.260">
    <property type="match status" value="1"/>
</dbReference>
<dbReference type="Pfam" id="PF13291">
    <property type="entry name" value="ACT_4"/>
    <property type="match status" value="1"/>
</dbReference>
<dbReference type="RefSeq" id="WP_077130215.1">
    <property type="nucleotide sequence ID" value="NZ_CP014263.1"/>
</dbReference>
<name>A0A1P9WTS1_9BACT</name>
<gene>
    <name evidence="2" type="ORF">AWR27_05185</name>
</gene>
<evidence type="ECO:0000313" key="2">
    <source>
        <dbReference type="EMBL" id="AQG78772.1"/>
    </source>
</evidence>
<dbReference type="InterPro" id="IPR002912">
    <property type="entry name" value="ACT_dom"/>
</dbReference>
<dbReference type="KEGG" id="smon:AWR27_05185"/>
<dbReference type="AlphaFoldDB" id="A0A1P9WTS1"/>
<feature type="domain" description="ACT" evidence="1">
    <location>
        <begin position="12"/>
        <end position="84"/>
    </location>
</feature>
<proteinExistence type="predicted"/>
<protein>
    <recommendedName>
        <fullName evidence="1">ACT domain-containing protein</fullName>
    </recommendedName>
</protein>
<evidence type="ECO:0000259" key="1">
    <source>
        <dbReference type="Pfam" id="PF13291"/>
    </source>
</evidence>
<dbReference type="OrthoDB" id="965431at2"/>
<organism evidence="2 3">
    <name type="scientific">Spirosoma montaniterrae</name>
    <dbReference type="NCBI Taxonomy" id="1178516"/>
    <lineage>
        <taxon>Bacteria</taxon>
        <taxon>Pseudomonadati</taxon>
        <taxon>Bacteroidota</taxon>
        <taxon>Cytophagia</taxon>
        <taxon>Cytophagales</taxon>
        <taxon>Cytophagaceae</taxon>
        <taxon>Spirosoma</taxon>
    </lineage>
</organism>
<dbReference type="EMBL" id="CP014263">
    <property type="protein sequence ID" value="AQG78772.1"/>
    <property type="molecule type" value="Genomic_DNA"/>
</dbReference>
<accession>A0A1P9WTS1</accession>